<organism evidence="1">
    <name type="scientific">Salmonella enterica subsp. enterica serovar Mapo</name>
    <dbReference type="NCBI Taxonomy" id="2564752"/>
    <lineage>
        <taxon>Bacteria</taxon>
        <taxon>Pseudomonadati</taxon>
        <taxon>Pseudomonadota</taxon>
        <taxon>Gammaproteobacteria</taxon>
        <taxon>Enterobacterales</taxon>
        <taxon>Enterobacteriaceae</taxon>
        <taxon>Salmonella</taxon>
    </lineage>
</organism>
<reference evidence="1" key="1">
    <citation type="submission" date="2019-03" db="EMBL/GenBank/DDBJ databases">
        <authorList>
            <person name="Ashton P.M."/>
            <person name="Dallman T."/>
            <person name="Nair S."/>
            <person name="De Pinna E."/>
            <person name="Peters T."/>
            <person name="Grant K."/>
        </authorList>
    </citation>
    <scope>NUCLEOTIDE SEQUENCE</scope>
    <source>
        <strain evidence="1">266927</strain>
    </source>
</reference>
<dbReference type="AlphaFoldDB" id="A0A5H7IHM1"/>
<comment type="caution">
    <text evidence="1">The sequence shown here is derived from an EMBL/GenBank/DDBJ whole genome shotgun (WGS) entry which is preliminary data.</text>
</comment>
<name>A0A5H7IHM1_SALET</name>
<gene>
    <name evidence="1" type="ORF">E0940_11010</name>
</gene>
<accession>A0A5H7IHM1</accession>
<dbReference type="EMBL" id="AAIETE010000007">
    <property type="protein sequence ID" value="ECD4527326.1"/>
    <property type="molecule type" value="Genomic_DNA"/>
</dbReference>
<proteinExistence type="predicted"/>
<sequence length="240" mass="26498">MNAKEQKLKAIADARRRANLNVRTTSNASTTNAQSEVAESPPTVYQVPNINVPESLEEAAKLIQSELQKIAQSQSVLLTLWEKLKSQAATATGVEFTKPVSFQDSPQIEGQYGWNCVPQYAQVVVGSMDNAPWGWAMVPDITDAPNPYGTVLTVSSSGTYMLTVAQAVESPNYWLQQIMIDTSNQVFTRTATDGMGWSTWAQLLNSLTAEEILMQTRWEIYTELQKLNTGLIVPIVINPE</sequence>
<protein>
    <submittedName>
        <fullName evidence="1">Uncharacterized protein</fullName>
    </submittedName>
</protein>
<evidence type="ECO:0000313" key="1">
    <source>
        <dbReference type="EMBL" id="ECD4527326.1"/>
    </source>
</evidence>